<evidence type="ECO:0000313" key="11">
    <source>
        <dbReference type="Proteomes" id="UP000285961"/>
    </source>
</evidence>
<dbReference type="CDD" id="cd00009">
    <property type="entry name" value="AAA"/>
    <property type="match status" value="1"/>
</dbReference>
<dbReference type="SMART" id="SM00448">
    <property type="entry name" value="REC"/>
    <property type="match status" value="1"/>
</dbReference>
<keyword evidence="2" id="KW-0547">Nucleotide-binding</keyword>
<dbReference type="InterPro" id="IPR001789">
    <property type="entry name" value="Sig_transdc_resp-reg_receiver"/>
</dbReference>
<dbReference type="PANTHER" id="PTHR32071:SF121">
    <property type="entry name" value="SIGMA L-DEPENDENT TRANSCRIPTIONAL REGULATOR YQIR-RELATED"/>
    <property type="match status" value="1"/>
</dbReference>
<feature type="non-terminal residue" evidence="10">
    <location>
        <position position="365"/>
    </location>
</feature>
<dbReference type="GO" id="GO:0000160">
    <property type="term" value="P:phosphorelay signal transduction system"/>
    <property type="evidence" value="ECO:0007669"/>
    <property type="project" value="UniProtKB-KW"/>
</dbReference>
<dbReference type="InterPro" id="IPR011006">
    <property type="entry name" value="CheY-like_superfamily"/>
</dbReference>
<dbReference type="FunFam" id="3.40.50.300:FF:000006">
    <property type="entry name" value="DNA-binding transcriptional regulator NtrC"/>
    <property type="match status" value="1"/>
</dbReference>
<feature type="domain" description="Response regulatory" evidence="9">
    <location>
        <begin position="3"/>
        <end position="116"/>
    </location>
</feature>
<dbReference type="GO" id="GO:0005524">
    <property type="term" value="F:ATP binding"/>
    <property type="evidence" value="ECO:0007669"/>
    <property type="project" value="UniProtKB-KW"/>
</dbReference>
<gene>
    <name evidence="10" type="ORF">C4532_19145</name>
</gene>
<feature type="domain" description="Sigma-54 factor interaction" evidence="8">
    <location>
        <begin position="141"/>
        <end position="365"/>
    </location>
</feature>
<feature type="modified residue" description="4-aspartylphosphate" evidence="7">
    <location>
        <position position="51"/>
    </location>
</feature>
<name>A0A419ENR7_9BACT</name>
<keyword evidence="1 7" id="KW-0597">Phosphoprotein</keyword>
<dbReference type="Proteomes" id="UP000285961">
    <property type="component" value="Unassembled WGS sequence"/>
</dbReference>
<dbReference type="Pfam" id="PF00072">
    <property type="entry name" value="Response_reg"/>
    <property type="match status" value="1"/>
</dbReference>
<reference evidence="10 11" key="1">
    <citation type="journal article" date="2017" name="ISME J.">
        <title>Energy and carbon metabolisms in a deep terrestrial subsurface fluid microbial community.</title>
        <authorList>
            <person name="Momper L."/>
            <person name="Jungbluth S.P."/>
            <person name="Lee M.D."/>
            <person name="Amend J.P."/>
        </authorList>
    </citation>
    <scope>NUCLEOTIDE SEQUENCE [LARGE SCALE GENOMIC DNA]</scope>
    <source>
        <strain evidence="10">SURF_17</strain>
    </source>
</reference>
<evidence type="ECO:0000256" key="2">
    <source>
        <dbReference type="ARBA" id="ARBA00022741"/>
    </source>
</evidence>
<evidence type="ECO:0000256" key="6">
    <source>
        <dbReference type="ARBA" id="ARBA00023163"/>
    </source>
</evidence>
<dbReference type="PROSITE" id="PS50110">
    <property type="entry name" value="RESPONSE_REGULATORY"/>
    <property type="match status" value="1"/>
</dbReference>
<comment type="caution">
    <text evidence="10">The sequence shown here is derived from an EMBL/GenBank/DDBJ whole genome shotgun (WGS) entry which is preliminary data.</text>
</comment>
<evidence type="ECO:0000259" key="9">
    <source>
        <dbReference type="PROSITE" id="PS50110"/>
    </source>
</evidence>
<protein>
    <submittedName>
        <fullName evidence="10">Sigma-54-dependent Fis family transcriptional regulator</fullName>
    </submittedName>
</protein>
<dbReference type="Gene3D" id="3.40.50.2300">
    <property type="match status" value="1"/>
</dbReference>
<dbReference type="SUPFAM" id="SSF52172">
    <property type="entry name" value="CheY-like"/>
    <property type="match status" value="1"/>
</dbReference>
<keyword evidence="6" id="KW-0804">Transcription</keyword>
<dbReference type="InterPro" id="IPR058031">
    <property type="entry name" value="AAA_lid_NorR"/>
</dbReference>
<keyword evidence="5" id="KW-0805">Transcription regulation</keyword>
<dbReference type="FunFam" id="3.40.50.2300:FF:000018">
    <property type="entry name" value="DNA-binding transcriptional regulator NtrC"/>
    <property type="match status" value="1"/>
</dbReference>
<evidence type="ECO:0000256" key="1">
    <source>
        <dbReference type="ARBA" id="ARBA00022553"/>
    </source>
</evidence>
<dbReference type="GO" id="GO:0006355">
    <property type="term" value="P:regulation of DNA-templated transcription"/>
    <property type="evidence" value="ECO:0007669"/>
    <property type="project" value="InterPro"/>
</dbReference>
<dbReference type="InterPro" id="IPR002078">
    <property type="entry name" value="Sigma_54_int"/>
</dbReference>
<dbReference type="PROSITE" id="PS00688">
    <property type="entry name" value="SIGMA54_INTERACT_3"/>
    <property type="match status" value="1"/>
</dbReference>
<accession>A0A419ENR7</accession>
<dbReference type="Gene3D" id="1.10.8.60">
    <property type="match status" value="1"/>
</dbReference>
<dbReference type="PROSITE" id="PS00675">
    <property type="entry name" value="SIGMA54_INTERACT_1"/>
    <property type="match status" value="1"/>
</dbReference>
<dbReference type="PROSITE" id="PS50045">
    <property type="entry name" value="SIGMA54_INTERACT_4"/>
    <property type="match status" value="1"/>
</dbReference>
<dbReference type="AlphaFoldDB" id="A0A419ENR7"/>
<evidence type="ECO:0000256" key="7">
    <source>
        <dbReference type="PROSITE-ProRule" id="PRU00169"/>
    </source>
</evidence>
<keyword evidence="3" id="KW-0067">ATP-binding</keyword>
<evidence type="ECO:0000259" key="8">
    <source>
        <dbReference type="PROSITE" id="PS50045"/>
    </source>
</evidence>
<dbReference type="Gene3D" id="3.40.50.300">
    <property type="entry name" value="P-loop containing nucleotide triphosphate hydrolases"/>
    <property type="match status" value="1"/>
</dbReference>
<dbReference type="InterPro" id="IPR025944">
    <property type="entry name" value="Sigma_54_int_dom_CS"/>
</dbReference>
<evidence type="ECO:0000256" key="3">
    <source>
        <dbReference type="ARBA" id="ARBA00022840"/>
    </source>
</evidence>
<organism evidence="10 11">
    <name type="scientific">Candidatus Abyssobacteria bacterium SURF_17</name>
    <dbReference type="NCBI Taxonomy" id="2093361"/>
    <lineage>
        <taxon>Bacteria</taxon>
        <taxon>Pseudomonadati</taxon>
        <taxon>Candidatus Hydrogenedentota</taxon>
        <taxon>Candidatus Abyssobacteria</taxon>
    </lineage>
</organism>
<proteinExistence type="predicted"/>
<evidence type="ECO:0000313" key="10">
    <source>
        <dbReference type="EMBL" id="RJP64471.1"/>
    </source>
</evidence>
<evidence type="ECO:0000256" key="4">
    <source>
        <dbReference type="ARBA" id="ARBA00023012"/>
    </source>
</evidence>
<evidence type="ECO:0000256" key="5">
    <source>
        <dbReference type="ARBA" id="ARBA00023015"/>
    </source>
</evidence>
<dbReference type="EMBL" id="QZKI01000139">
    <property type="protein sequence ID" value="RJP64471.1"/>
    <property type="molecule type" value="Genomic_DNA"/>
</dbReference>
<dbReference type="PANTHER" id="PTHR32071">
    <property type="entry name" value="TRANSCRIPTIONAL REGULATORY PROTEIN"/>
    <property type="match status" value="1"/>
</dbReference>
<dbReference type="Pfam" id="PF25601">
    <property type="entry name" value="AAA_lid_14"/>
    <property type="match status" value="1"/>
</dbReference>
<dbReference type="InterPro" id="IPR003593">
    <property type="entry name" value="AAA+_ATPase"/>
</dbReference>
<dbReference type="InterPro" id="IPR025662">
    <property type="entry name" value="Sigma_54_int_dom_ATP-bd_1"/>
</dbReference>
<sequence>MKKILVVDDEKNIGKAFVQLLKRDYEVEVNLSGEDALKRLDGYRPDIVFLDINMPGMDGIETLRELVKKPDHSPVVMMTAYGTIETAVEAMKLGAADYIQKPFSNDEVKLLIRKILELNCLKREVAYYRASSQTEFSFDQIVGVGEELEKVKEIARRVAPTESTVFIRGESGTGKELLARAIHYSSHRRHGPFVAVNCAAIPEEIIESELFGHRKGSFTGAIEDRTGKFRSADDGTIFLDEVGDMSLKVQAKILRVLEERMVTPVGGTEAHEINVRVIAATNQDVEEMVKKGGFREDLYYRLNVVPLHVPPLRQRREDIPSLAEHFIRRFTHGDTKVTISKALINRLAEYDWPGNIRELRNAIER</sequence>
<dbReference type="SUPFAM" id="SSF52540">
    <property type="entry name" value="P-loop containing nucleoside triphosphate hydrolases"/>
    <property type="match status" value="1"/>
</dbReference>
<keyword evidence="4" id="KW-0902">Two-component regulatory system</keyword>
<dbReference type="SMART" id="SM00382">
    <property type="entry name" value="AAA"/>
    <property type="match status" value="1"/>
</dbReference>
<dbReference type="InterPro" id="IPR027417">
    <property type="entry name" value="P-loop_NTPase"/>
</dbReference>
<dbReference type="Pfam" id="PF00158">
    <property type="entry name" value="Sigma54_activat"/>
    <property type="match status" value="1"/>
</dbReference>